<keyword evidence="1" id="KW-1185">Reference proteome</keyword>
<dbReference type="AlphaFoldDB" id="A0A1I8ANT8"/>
<evidence type="ECO:0000313" key="1">
    <source>
        <dbReference type="Proteomes" id="UP000095287"/>
    </source>
</evidence>
<sequence length="75" mass="8514">MNLFATVQAILEEEKRETSGHSSRCWFPDLRTGELETARAGGELVLPNPRRILRATNSPTTYSPNRIFLKILQVD</sequence>
<proteinExistence type="predicted"/>
<evidence type="ECO:0000313" key="2">
    <source>
        <dbReference type="WBParaSite" id="L893_g7343.t1"/>
    </source>
</evidence>
<organism evidence="1 2">
    <name type="scientific">Steinernema glaseri</name>
    <dbReference type="NCBI Taxonomy" id="37863"/>
    <lineage>
        <taxon>Eukaryota</taxon>
        <taxon>Metazoa</taxon>
        <taxon>Ecdysozoa</taxon>
        <taxon>Nematoda</taxon>
        <taxon>Chromadorea</taxon>
        <taxon>Rhabditida</taxon>
        <taxon>Tylenchina</taxon>
        <taxon>Panagrolaimomorpha</taxon>
        <taxon>Strongyloidoidea</taxon>
        <taxon>Steinernematidae</taxon>
        <taxon>Steinernema</taxon>
    </lineage>
</organism>
<dbReference type="WBParaSite" id="L893_g7343.t1">
    <property type="protein sequence ID" value="L893_g7343.t1"/>
    <property type="gene ID" value="L893_g7343"/>
</dbReference>
<protein>
    <submittedName>
        <fullName evidence="2">Uncharacterized protein</fullName>
    </submittedName>
</protein>
<dbReference type="Proteomes" id="UP000095287">
    <property type="component" value="Unplaced"/>
</dbReference>
<accession>A0A1I8ANT8</accession>
<name>A0A1I8ANT8_9BILA</name>
<reference evidence="2" key="1">
    <citation type="submission" date="2016-11" db="UniProtKB">
        <authorList>
            <consortium name="WormBaseParasite"/>
        </authorList>
    </citation>
    <scope>IDENTIFICATION</scope>
</reference>